<evidence type="ECO:0000256" key="10">
    <source>
        <dbReference type="ARBA" id="ARBA00048731"/>
    </source>
</evidence>
<dbReference type="UniPathway" id="UPA00135">
    <property type="reaction ID" value="UER00196"/>
</dbReference>
<dbReference type="InterPro" id="IPR029752">
    <property type="entry name" value="D-isomer_DH_CS1"/>
</dbReference>
<protein>
    <recommendedName>
        <fullName evidence="5">D-3-phosphoglycerate dehydrogenase</fullName>
        <ecNumber evidence="3">1.1.1.399</ecNumber>
        <ecNumber evidence="4">1.1.1.95</ecNumber>
    </recommendedName>
    <alternativeName>
        <fullName evidence="8">2-oxoglutarate reductase</fullName>
    </alternativeName>
</protein>
<dbReference type="GO" id="GO:0051287">
    <property type="term" value="F:NAD binding"/>
    <property type="evidence" value="ECO:0007669"/>
    <property type="project" value="InterPro"/>
</dbReference>
<evidence type="ECO:0000256" key="11">
    <source>
        <dbReference type="RuleBase" id="RU003719"/>
    </source>
</evidence>
<comment type="catalytic activity">
    <reaction evidence="9">
        <text>(R)-2-hydroxyglutarate + NAD(+) = 2-oxoglutarate + NADH + H(+)</text>
        <dbReference type="Rhea" id="RHEA:49612"/>
        <dbReference type="ChEBI" id="CHEBI:15378"/>
        <dbReference type="ChEBI" id="CHEBI:15801"/>
        <dbReference type="ChEBI" id="CHEBI:16810"/>
        <dbReference type="ChEBI" id="CHEBI:57540"/>
        <dbReference type="ChEBI" id="CHEBI:57945"/>
        <dbReference type="EC" id="1.1.1.399"/>
    </reaction>
</comment>
<dbReference type="Proteomes" id="UP000283255">
    <property type="component" value="Unassembled WGS sequence"/>
</dbReference>
<dbReference type="PROSITE" id="PS00065">
    <property type="entry name" value="D_2_HYDROXYACID_DH_1"/>
    <property type="match status" value="1"/>
</dbReference>
<comment type="caution">
    <text evidence="13">The sequence shown here is derived from an EMBL/GenBank/DDBJ whole genome shotgun (WGS) entry which is preliminary data.</text>
</comment>
<dbReference type="PANTHER" id="PTHR42938">
    <property type="entry name" value="FORMATE DEHYDROGENASE 1"/>
    <property type="match status" value="1"/>
</dbReference>
<comment type="similarity">
    <text evidence="11">Belongs to the D-isomer specific 2-hydroxyacid dehydrogenase family.</text>
</comment>
<evidence type="ECO:0000259" key="12">
    <source>
        <dbReference type="PROSITE" id="PS51671"/>
    </source>
</evidence>
<accession>A0A418YKI8</accession>
<dbReference type="SUPFAM" id="SSF55021">
    <property type="entry name" value="ACT-like"/>
    <property type="match status" value="1"/>
</dbReference>
<dbReference type="PROSITE" id="PS51671">
    <property type="entry name" value="ACT"/>
    <property type="match status" value="1"/>
</dbReference>
<evidence type="ECO:0000256" key="6">
    <source>
        <dbReference type="ARBA" id="ARBA00023002"/>
    </source>
</evidence>
<comment type="catalytic activity">
    <reaction evidence="10">
        <text>(2R)-3-phosphoglycerate + NAD(+) = 3-phosphooxypyruvate + NADH + H(+)</text>
        <dbReference type="Rhea" id="RHEA:12641"/>
        <dbReference type="ChEBI" id="CHEBI:15378"/>
        <dbReference type="ChEBI" id="CHEBI:18110"/>
        <dbReference type="ChEBI" id="CHEBI:57540"/>
        <dbReference type="ChEBI" id="CHEBI:57945"/>
        <dbReference type="ChEBI" id="CHEBI:58272"/>
        <dbReference type="EC" id="1.1.1.95"/>
    </reaction>
</comment>
<dbReference type="InterPro" id="IPR006139">
    <property type="entry name" value="D-isomer_2_OHA_DH_cat_dom"/>
</dbReference>
<comment type="function">
    <text evidence="1">Catalyzes the reversible oxidation of 3-phospho-D-glycerate to 3-phosphonooxypyruvate, the first step of the phosphorylated L-serine biosynthesis pathway. Also catalyzes the reversible oxidation of 2-hydroxyglutarate to 2-oxoglutarate.</text>
</comment>
<organism evidence="13 14">
    <name type="scientific">Motilimonas pumila</name>
    <dbReference type="NCBI Taxonomy" id="2303987"/>
    <lineage>
        <taxon>Bacteria</taxon>
        <taxon>Pseudomonadati</taxon>
        <taxon>Pseudomonadota</taxon>
        <taxon>Gammaproteobacteria</taxon>
        <taxon>Alteromonadales</taxon>
        <taxon>Alteromonadales genera incertae sedis</taxon>
        <taxon>Motilimonas</taxon>
    </lineage>
</organism>
<keyword evidence="7" id="KW-0520">NAD</keyword>
<evidence type="ECO:0000313" key="13">
    <source>
        <dbReference type="EMBL" id="RJG51493.1"/>
    </source>
</evidence>
<reference evidence="13 14" key="1">
    <citation type="submission" date="2018-09" db="EMBL/GenBank/DDBJ databases">
        <authorList>
            <person name="Wang F."/>
        </authorList>
    </citation>
    <scope>NUCLEOTIDE SEQUENCE [LARGE SCALE GENOMIC DNA]</scope>
    <source>
        <strain evidence="13 14">PLHSC7-2</strain>
    </source>
</reference>
<evidence type="ECO:0000256" key="2">
    <source>
        <dbReference type="ARBA" id="ARBA00005216"/>
    </source>
</evidence>
<comment type="pathway">
    <text evidence="2">Amino-acid biosynthesis; L-serine biosynthesis; L-serine from 3-phospho-D-glycerate: step 1/3.</text>
</comment>
<dbReference type="Pfam" id="PF02826">
    <property type="entry name" value="2-Hacid_dh_C"/>
    <property type="match status" value="1"/>
</dbReference>
<keyword evidence="14" id="KW-1185">Reference proteome</keyword>
<dbReference type="AlphaFoldDB" id="A0A418YKI8"/>
<dbReference type="PANTHER" id="PTHR42938:SF47">
    <property type="entry name" value="HYDROXYPYRUVATE REDUCTASE"/>
    <property type="match status" value="1"/>
</dbReference>
<dbReference type="InterPro" id="IPR045865">
    <property type="entry name" value="ACT-like_dom_sf"/>
</dbReference>
<dbReference type="EC" id="1.1.1.95" evidence="4"/>
<dbReference type="Gene3D" id="3.30.70.260">
    <property type="match status" value="1"/>
</dbReference>
<dbReference type="SUPFAM" id="SSF52283">
    <property type="entry name" value="Formate/glycerate dehydrogenase catalytic domain-like"/>
    <property type="match status" value="1"/>
</dbReference>
<dbReference type="RefSeq" id="WP_119909017.1">
    <property type="nucleotide sequence ID" value="NZ_QZCH01000001.1"/>
</dbReference>
<dbReference type="Gene3D" id="3.40.50.720">
    <property type="entry name" value="NAD(P)-binding Rossmann-like Domain"/>
    <property type="match status" value="2"/>
</dbReference>
<dbReference type="CDD" id="cd12174">
    <property type="entry name" value="PGDH_like_3"/>
    <property type="match status" value="1"/>
</dbReference>
<gene>
    <name evidence="13" type="ORF">D1Z90_01825</name>
</gene>
<reference evidence="13 14" key="2">
    <citation type="submission" date="2019-01" db="EMBL/GenBank/DDBJ databases">
        <title>Motilimonas pumilus sp. nov., isolated from the gut of sea cucumber (Apostichopus japonicus).</title>
        <authorList>
            <person name="Wang F.-Q."/>
            <person name="Ren L.-H."/>
            <person name="Lin Y.-W."/>
            <person name="Sun G.-H."/>
            <person name="Du Z.-J."/>
            <person name="Zhao J.-X."/>
            <person name="Liu X.-J."/>
            <person name="Liu L.-J."/>
        </authorList>
    </citation>
    <scope>NUCLEOTIDE SEQUENCE [LARGE SCALE GENOMIC DNA]</scope>
    <source>
        <strain evidence="13 14">PLHSC7-2</strain>
    </source>
</reference>
<evidence type="ECO:0000256" key="7">
    <source>
        <dbReference type="ARBA" id="ARBA00023027"/>
    </source>
</evidence>
<dbReference type="InterPro" id="IPR036291">
    <property type="entry name" value="NAD(P)-bd_dom_sf"/>
</dbReference>
<proteinExistence type="inferred from homology"/>
<evidence type="ECO:0000256" key="9">
    <source>
        <dbReference type="ARBA" id="ARBA00048126"/>
    </source>
</evidence>
<sequence length="390" mass="42601">MFKIRTHNTIATSGLSQFDQQSYQVEAELPAADAVLLRSHSLHTKQFEPSVKAIARAGAGVNNIPVNRCSEQGIVVFNTPGANANAVKELVICALLLASRGIVQGIDYSQQQAQSNDNQALSVLLEQQKKQFKGCEIKGKTLGVIGLGAIGALVASDAIALGMKVVGYDPAISVEAAWRLPASVEKMENINALLKRCDYVTLHVPFLPQTENLINSDNLSKMKPGACLLNFSRSEIVDSDAVLTALEHQVLQQYLCDFPDVNLINHPKVTMMPHLGASTREAEANCADMAVAQLKDFLENGNIKHSVNMPDIALERTTQYRLTFINHNVPGVLGEVLSILAKVNVNVIDMLNKSRNEVAYNILDTEQALTDETLQQIEQLEHVTQVRQLS</sequence>
<dbReference type="Pfam" id="PF01842">
    <property type="entry name" value="ACT"/>
    <property type="match status" value="1"/>
</dbReference>
<evidence type="ECO:0000256" key="4">
    <source>
        <dbReference type="ARBA" id="ARBA00013143"/>
    </source>
</evidence>
<dbReference type="FunFam" id="3.40.50.720:FF:000584">
    <property type="entry name" value="D-3-phosphoglycerate dehydrogenase"/>
    <property type="match status" value="1"/>
</dbReference>
<dbReference type="CDD" id="cd04901">
    <property type="entry name" value="ACT_3PGDH"/>
    <property type="match status" value="1"/>
</dbReference>
<evidence type="ECO:0000256" key="5">
    <source>
        <dbReference type="ARBA" id="ARBA00021582"/>
    </source>
</evidence>
<keyword evidence="6 11" id="KW-0560">Oxidoreductase</keyword>
<dbReference type="Pfam" id="PF00389">
    <property type="entry name" value="2-Hacid_dh"/>
    <property type="match status" value="1"/>
</dbReference>
<evidence type="ECO:0000313" key="14">
    <source>
        <dbReference type="Proteomes" id="UP000283255"/>
    </source>
</evidence>
<feature type="domain" description="ACT" evidence="12">
    <location>
        <begin position="321"/>
        <end position="390"/>
    </location>
</feature>
<dbReference type="InterPro" id="IPR002912">
    <property type="entry name" value="ACT_dom"/>
</dbReference>
<dbReference type="EMBL" id="QZCH01000001">
    <property type="protein sequence ID" value="RJG51493.1"/>
    <property type="molecule type" value="Genomic_DNA"/>
</dbReference>
<dbReference type="OrthoDB" id="9805416at2"/>
<dbReference type="SUPFAM" id="SSF51735">
    <property type="entry name" value="NAD(P)-binding Rossmann-fold domains"/>
    <property type="match status" value="1"/>
</dbReference>
<name>A0A418YKI8_9GAMM</name>
<dbReference type="GO" id="GO:0004617">
    <property type="term" value="F:phosphoglycerate dehydrogenase activity"/>
    <property type="evidence" value="ECO:0007669"/>
    <property type="project" value="UniProtKB-EC"/>
</dbReference>
<dbReference type="EC" id="1.1.1.399" evidence="3"/>
<evidence type="ECO:0000256" key="8">
    <source>
        <dbReference type="ARBA" id="ARBA00030455"/>
    </source>
</evidence>
<evidence type="ECO:0000256" key="1">
    <source>
        <dbReference type="ARBA" id="ARBA00003800"/>
    </source>
</evidence>
<evidence type="ECO:0000256" key="3">
    <source>
        <dbReference type="ARBA" id="ARBA00013001"/>
    </source>
</evidence>
<dbReference type="InterPro" id="IPR006140">
    <property type="entry name" value="D-isomer_DH_NAD-bd"/>
</dbReference>